<name>A0A545V794_9HYPO</name>
<sequence>MRLQHHIQSPARSSGGGAFSLSRNIQIRTTTAAPSSSSSLPPASAAAAAAAARSLVSFALPIGLQGHDNGAAALLVMQGGCGQPFFARLQASPDPLPAGAHVHAARFKSPDSGGDDDGNGDGTMATRQVHYIHFT</sequence>
<dbReference type="EMBL" id="SPUK01000004">
    <property type="protein sequence ID" value="TQV97592.1"/>
    <property type="molecule type" value="Genomic_DNA"/>
</dbReference>
<evidence type="ECO:0000313" key="2">
    <source>
        <dbReference type="Proteomes" id="UP000315783"/>
    </source>
</evidence>
<accession>A0A545V794</accession>
<keyword evidence="2" id="KW-1185">Reference proteome</keyword>
<comment type="caution">
    <text evidence="1">The sequence shown here is derived from an EMBL/GenBank/DDBJ whole genome shotgun (WGS) entry which is preliminary data.</text>
</comment>
<dbReference type="Proteomes" id="UP000315783">
    <property type="component" value="Unassembled WGS sequence"/>
</dbReference>
<reference evidence="1 2" key="1">
    <citation type="journal article" date="2019" name="Appl. Microbiol. Biotechnol.">
        <title>Genome sequence of Isaria javanica and comparative genome analysis insights into family S53 peptidase evolution in fungal entomopathogens.</title>
        <authorList>
            <person name="Lin R."/>
            <person name="Zhang X."/>
            <person name="Xin B."/>
            <person name="Zou M."/>
            <person name="Gao Y."/>
            <person name="Qin F."/>
            <person name="Hu Q."/>
            <person name="Xie B."/>
            <person name="Cheng X."/>
        </authorList>
    </citation>
    <scope>NUCLEOTIDE SEQUENCE [LARGE SCALE GENOMIC DNA]</scope>
    <source>
        <strain evidence="1 2">IJ1G</strain>
    </source>
</reference>
<proteinExistence type="predicted"/>
<dbReference type="AlphaFoldDB" id="A0A545V794"/>
<evidence type="ECO:0000313" key="1">
    <source>
        <dbReference type="EMBL" id="TQV97592.1"/>
    </source>
</evidence>
<organism evidence="1 2">
    <name type="scientific">Cordyceps javanica</name>
    <dbReference type="NCBI Taxonomy" id="43265"/>
    <lineage>
        <taxon>Eukaryota</taxon>
        <taxon>Fungi</taxon>
        <taxon>Dikarya</taxon>
        <taxon>Ascomycota</taxon>
        <taxon>Pezizomycotina</taxon>
        <taxon>Sordariomycetes</taxon>
        <taxon>Hypocreomycetidae</taxon>
        <taxon>Hypocreales</taxon>
        <taxon>Cordycipitaceae</taxon>
        <taxon>Cordyceps</taxon>
    </lineage>
</organism>
<protein>
    <submittedName>
        <fullName evidence="1">Uncharacterized protein</fullName>
    </submittedName>
</protein>
<gene>
    <name evidence="1" type="ORF">IF1G_03335</name>
</gene>